<evidence type="ECO:0000313" key="17">
    <source>
        <dbReference type="EMBL" id="KAJ7704484.1"/>
    </source>
</evidence>
<accession>A0AAD7M7D1</accession>
<evidence type="ECO:0000256" key="8">
    <source>
        <dbReference type="ARBA" id="ARBA00022729"/>
    </source>
</evidence>
<reference evidence="17" key="1">
    <citation type="submission" date="2023-03" db="EMBL/GenBank/DDBJ databases">
        <title>Massive genome expansion in bonnet fungi (Mycena s.s.) driven by repeated elements and novel gene families across ecological guilds.</title>
        <authorList>
            <consortium name="Lawrence Berkeley National Laboratory"/>
            <person name="Harder C.B."/>
            <person name="Miyauchi S."/>
            <person name="Viragh M."/>
            <person name="Kuo A."/>
            <person name="Thoen E."/>
            <person name="Andreopoulos B."/>
            <person name="Lu D."/>
            <person name="Skrede I."/>
            <person name="Drula E."/>
            <person name="Henrissat B."/>
            <person name="Morin E."/>
            <person name="Kohler A."/>
            <person name="Barry K."/>
            <person name="LaButti K."/>
            <person name="Morin E."/>
            <person name="Salamov A."/>
            <person name="Lipzen A."/>
            <person name="Mereny Z."/>
            <person name="Hegedus B."/>
            <person name="Baldrian P."/>
            <person name="Stursova M."/>
            <person name="Weitz H."/>
            <person name="Taylor A."/>
            <person name="Grigoriev I.V."/>
            <person name="Nagy L.G."/>
            <person name="Martin F."/>
            <person name="Kauserud H."/>
        </authorList>
    </citation>
    <scope>NUCLEOTIDE SEQUENCE</scope>
    <source>
        <strain evidence="17">CBHHK067</strain>
    </source>
</reference>
<evidence type="ECO:0000256" key="12">
    <source>
        <dbReference type="ARBA" id="ARBA00023180"/>
    </source>
</evidence>
<dbReference type="SMART" id="SM00747">
    <property type="entry name" value="CFEM"/>
    <property type="match status" value="1"/>
</dbReference>
<keyword evidence="6" id="KW-0349">Heme</keyword>
<dbReference type="InterPro" id="IPR008427">
    <property type="entry name" value="Extracellular_membr_CFEM_dom"/>
</dbReference>
<evidence type="ECO:0000313" key="18">
    <source>
        <dbReference type="Proteomes" id="UP001221757"/>
    </source>
</evidence>
<dbReference type="GO" id="GO:0005886">
    <property type="term" value="C:plasma membrane"/>
    <property type="evidence" value="ECO:0007669"/>
    <property type="project" value="UniProtKB-SubCell"/>
</dbReference>
<feature type="compositionally biased region" description="Low complexity" evidence="14">
    <location>
        <begin position="113"/>
        <end position="123"/>
    </location>
</feature>
<keyword evidence="5" id="KW-0964">Secreted</keyword>
<evidence type="ECO:0000256" key="3">
    <source>
        <dbReference type="ARBA" id="ARBA00010031"/>
    </source>
</evidence>
<evidence type="ECO:0000256" key="4">
    <source>
        <dbReference type="ARBA" id="ARBA00022475"/>
    </source>
</evidence>
<feature type="region of interest" description="Disordered" evidence="14">
    <location>
        <begin position="113"/>
        <end position="153"/>
    </location>
</feature>
<sequence length="173" mass="16851">MRFSAAIAVFSLFAASASASVTPLHRRQFPNCANDCLANPNLGGCKAGDDTCLCNNDVFVSSTFQCIEAACKGQDLATAIEGAAALCAAVHVTLVSAAGAEFSATAVLPSSSAPSAPAGAQTSGTAASDVTSNTDTSSAPAPTTTPNTGSARSSAANTAFVGLAAIGAFALAL</sequence>
<comment type="subcellular location">
    <subcellularLocation>
        <location evidence="1">Cell membrane</location>
        <topology evidence="1">Lipid-anchor</topology>
        <topology evidence="1">GPI-anchor</topology>
    </subcellularLocation>
    <subcellularLocation>
        <location evidence="2">Secreted</location>
    </subcellularLocation>
</comment>
<feature type="chain" id="PRO_5042147867" description="CFEM domain-containing protein" evidence="15">
    <location>
        <begin position="20"/>
        <end position="173"/>
    </location>
</feature>
<dbReference type="InterPro" id="IPR051735">
    <property type="entry name" value="CFEM_domain"/>
</dbReference>
<evidence type="ECO:0000256" key="1">
    <source>
        <dbReference type="ARBA" id="ARBA00004609"/>
    </source>
</evidence>
<evidence type="ECO:0000256" key="13">
    <source>
        <dbReference type="ARBA" id="ARBA00023288"/>
    </source>
</evidence>
<feature type="domain" description="CFEM" evidence="16">
    <location>
        <begin position="5"/>
        <end position="113"/>
    </location>
</feature>
<name>A0AAD7M7D1_MYCRO</name>
<evidence type="ECO:0000256" key="2">
    <source>
        <dbReference type="ARBA" id="ARBA00004613"/>
    </source>
</evidence>
<proteinExistence type="inferred from homology"/>
<evidence type="ECO:0000256" key="10">
    <source>
        <dbReference type="ARBA" id="ARBA00023136"/>
    </source>
</evidence>
<evidence type="ECO:0000256" key="15">
    <source>
        <dbReference type="SAM" id="SignalP"/>
    </source>
</evidence>
<dbReference type="PANTHER" id="PTHR37928:SF2">
    <property type="entry name" value="GPI ANCHORED CFEM DOMAIN PROTEIN (AFU_ORTHOLOGUE AFUA_6G10580)"/>
    <property type="match status" value="1"/>
</dbReference>
<keyword evidence="4" id="KW-1003">Cell membrane</keyword>
<keyword evidence="11" id="KW-1015">Disulfide bond</keyword>
<dbReference type="Proteomes" id="UP001221757">
    <property type="component" value="Unassembled WGS sequence"/>
</dbReference>
<evidence type="ECO:0000256" key="9">
    <source>
        <dbReference type="ARBA" id="ARBA00023004"/>
    </source>
</evidence>
<dbReference type="Pfam" id="PF05730">
    <property type="entry name" value="CFEM"/>
    <property type="match status" value="1"/>
</dbReference>
<keyword evidence="13" id="KW-0449">Lipoprotein</keyword>
<dbReference type="PANTHER" id="PTHR37928">
    <property type="entry name" value="CFEM DOMAIN PROTEIN (AFU_ORTHOLOGUE AFUA_6G14090)"/>
    <property type="match status" value="1"/>
</dbReference>
<dbReference type="GO" id="GO:0005576">
    <property type="term" value="C:extracellular region"/>
    <property type="evidence" value="ECO:0007669"/>
    <property type="project" value="UniProtKB-SubCell"/>
</dbReference>
<keyword evidence="18" id="KW-1185">Reference proteome</keyword>
<evidence type="ECO:0000256" key="6">
    <source>
        <dbReference type="ARBA" id="ARBA00022617"/>
    </source>
</evidence>
<evidence type="ECO:0000256" key="5">
    <source>
        <dbReference type="ARBA" id="ARBA00022525"/>
    </source>
</evidence>
<keyword evidence="9" id="KW-0408">Iron</keyword>
<keyword evidence="7" id="KW-0479">Metal-binding</keyword>
<dbReference type="PROSITE" id="PS52012">
    <property type="entry name" value="CFEM"/>
    <property type="match status" value="1"/>
</dbReference>
<organism evidence="17 18">
    <name type="scientific">Mycena rosella</name>
    <name type="common">Pink bonnet</name>
    <name type="synonym">Agaricus rosellus</name>
    <dbReference type="NCBI Taxonomy" id="1033263"/>
    <lineage>
        <taxon>Eukaryota</taxon>
        <taxon>Fungi</taxon>
        <taxon>Dikarya</taxon>
        <taxon>Basidiomycota</taxon>
        <taxon>Agaricomycotina</taxon>
        <taxon>Agaricomycetes</taxon>
        <taxon>Agaricomycetidae</taxon>
        <taxon>Agaricales</taxon>
        <taxon>Marasmiineae</taxon>
        <taxon>Mycenaceae</taxon>
        <taxon>Mycena</taxon>
    </lineage>
</organism>
<keyword evidence="8 15" id="KW-0732">Signal</keyword>
<evidence type="ECO:0000256" key="14">
    <source>
        <dbReference type="SAM" id="MobiDB-lite"/>
    </source>
</evidence>
<comment type="similarity">
    <text evidence="3">Belongs to the RBT5 family.</text>
</comment>
<feature type="compositionally biased region" description="Low complexity" evidence="14">
    <location>
        <begin position="131"/>
        <end position="148"/>
    </location>
</feature>
<keyword evidence="12" id="KW-0325">Glycoprotein</keyword>
<keyword evidence="10" id="KW-0472">Membrane</keyword>
<evidence type="ECO:0000259" key="16">
    <source>
        <dbReference type="PROSITE" id="PS52012"/>
    </source>
</evidence>
<dbReference type="AlphaFoldDB" id="A0AAD7M7D1"/>
<feature type="signal peptide" evidence="15">
    <location>
        <begin position="1"/>
        <end position="19"/>
    </location>
</feature>
<evidence type="ECO:0000256" key="7">
    <source>
        <dbReference type="ARBA" id="ARBA00022723"/>
    </source>
</evidence>
<comment type="caution">
    <text evidence="17">The sequence shown here is derived from an EMBL/GenBank/DDBJ whole genome shotgun (WGS) entry which is preliminary data.</text>
</comment>
<evidence type="ECO:0000256" key="11">
    <source>
        <dbReference type="ARBA" id="ARBA00023157"/>
    </source>
</evidence>
<protein>
    <recommendedName>
        <fullName evidence="16">CFEM domain-containing protein</fullName>
    </recommendedName>
</protein>
<gene>
    <name evidence="17" type="ORF">B0H17DRAFT_1193708</name>
</gene>
<dbReference type="GO" id="GO:0046872">
    <property type="term" value="F:metal ion binding"/>
    <property type="evidence" value="ECO:0007669"/>
    <property type="project" value="UniProtKB-KW"/>
</dbReference>
<dbReference type="EMBL" id="JARKIE010000010">
    <property type="protein sequence ID" value="KAJ7704484.1"/>
    <property type="molecule type" value="Genomic_DNA"/>
</dbReference>